<protein>
    <submittedName>
        <fullName evidence="4">FHA domain-containing protein</fullName>
    </submittedName>
</protein>
<dbReference type="SUPFAM" id="SSF49879">
    <property type="entry name" value="SMAD/FHA domain"/>
    <property type="match status" value="1"/>
</dbReference>
<dbReference type="Gene3D" id="2.60.200.20">
    <property type="match status" value="1"/>
</dbReference>
<dbReference type="Pfam" id="PF00498">
    <property type="entry name" value="FHA"/>
    <property type="match status" value="1"/>
</dbReference>
<keyword evidence="1" id="KW-0597">Phosphoprotein</keyword>
<reference evidence="4 5" key="1">
    <citation type="submission" date="2017-02" db="EMBL/GenBank/DDBJ databases">
        <authorList>
            <person name="Varghese N."/>
            <person name="Submissions S."/>
        </authorList>
    </citation>
    <scope>NUCLEOTIDE SEQUENCE [LARGE SCALE GENOMIC DNA]</scope>
    <source>
        <strain evidence="4 5">VKM Ac-1787</strain>
    </source>
</reference>
<dbReference type="RefSeq" id="WP_139382412.1">
    <property type="nucleotide sequence ID" value="NZ_FUZO01000001.1"/>
</dbReference>
<feature type="domain" description="FHA" evidence="3">
    <location>
        <begin position="361"/>
        <end position="415"/>
    </location>
</feature>
<dbReference type="InterPro" id="IPR000253">
    <property type="entry name" value="FHA_dom"/>
</dbReference>
<feature type="region of interest" description="Disordered" evidence="2">
    <location>
        <begin position="326"/>
        <end position="348"/>
    </location>
</feature>
<dbReference type="InterPro" id="IPR008984">
    <property type="entry name" value="SMAD_FHA_dom_sf"/>
</dbReference>
<accession>A0ABY1LM28</accession>
<name>A0ABY1LM28_9MICO</name>
<dbReference type="PROSITE" id="PS50006">
    <property type="entry name" value="FHA_DOMAIN"/>
    <property type="match status" value="1"/>
</dbReference>
<feature type="compositionally biased region" description="Low complexity" evidence="2">
    <location>
        <begin position="281"/>
        <end position="305"/>
    </location>
</feature>
<feature type="region of interest" description="Disordered" evidence="2">
    <location>
        <begin position="148"/>
        <end position="251"/>
    </location>
</feature>
<comment type="caution">
    <text evidence="4">The sequence shown here is derived from an EMBL/GenBank/DDBJ whole genome shotgun (WGS) entry which is preliminary data.</text>
</comment>
<gene>
    <name evidence="4" type="ORF">SAMN06295973_1341</name>
</gene>
<organism evidence="4 5">
    <name type="scientific">Plantibacter cousiniae</name>
    <name type="common">nom. nud.</name>
    <dbReference type="NCBI Taxonomy" id="199709"/>
    <lineage>
        <taxon>Bacteria</taxon>
        <taxon>Bacillati</taxon>
        <taxon>Actinomycetota</taxon>
        <taxon>Actinomycetes</taxon>
        <taxon>Micrococcales</taxon>
        <taxon>Microbacteriaceae</taxon>
        <taxon>Plantibacter</taxon>
    </lineage>
</organism>
<sequence>MYSYEMEPAEVRRWLAVAGPGRLVLVDAQGDDTAAAAFAADLPGDASLSLIVDRLAAGGLSNTPAFAAAVWDESGATVIVRGLAAAVVTSAAGTETVLGARATTWVEEHHADAVSVTLRSDQPNPSGVRLPLGSGAVWTTSITATLDEEATASLATPTTDERRPTESSTSTPTAAEQLAAPPVPAPAEPAASAATSDDADDGTDGDEATPVAHVEPVQPLHVVPSVSDTQFFHDEDDPDETPTTPEEPVDEGYDFLFGQTVLRPVGAAAVDEAGDAERAAAEASAHQQAAPTAVAAPEPAAAGPSDLGDHDGHTILAEDLAALRARRAAETPPARSTTPSATPLTYLELPGGTRQSLASPVVLGRAPSVSQVPASVVPTLVTLTGDDISRSHVRVAVEGGTVVVTDLHSRNGTQVVLPGQAPQSLRPGEPTPVIVGTVIDLGGGVALRVREG</sequence>
<dbReference type="CDD" id="cd00060">
    <property type="entry name" value="FHA"/>
    <property type="match status" value="1"/>
</dbReference>
<dbReference type="Proteomes" id="UP000190827">
    <property type="component" value="Unassembled WGS sequence"/>
</dbReference>
<evidence type="ECO:0000259" key="3">
    <source>
        <dbReference type="PROSITE" id="PS50006"/>
    </source>
</evidence>
<evidence type="ECO:0000313" key="4">
    <source>
        <dbReference type="EMBL" id="SKC48635.1"/>
    </source>
</evidence>
<feature type="compositionally biased region" description="Low complexity" evidence="2">
    <location>
        <begin position="330"/>
        <end position="344"/>
    </location>
</feature>
<feature type="region of interest" description="Disordered" evidence="2">
    <location>
        <begin position="273"/>
        <end position="312"/>
    </location>
</feature>
<keyword evidence="5" id="KW-1185">Reference proteome</keyword>
<evidence type="ECO:0000256" key="1">
    <source>
        <dbReference type="ARBA" id="ARBA00022553"/>
    </source>
</evidence>
<evidence type="ECO:0000313" key="5">
    <source>
        <dbReference type="Proteomes" id="UP000190827"/>
    </source>
</evidence>
<proteinExistence type="predicted"/>
<feature type="compositionally biased region" description="Acidic residues" evidence="2">
    <location>
        <begin position="197"/>
        <end position="207"/>
    </location>
</feature>
<evidence type="ECO:0000256" key="2">
    <source>
        <dbReference type="SAM" id="MobiDB-lite"/>
    </source>
</evidence>
<dbReference type="EMBL" id="FUZO01000001">
    <property type="protein sequence ID" value="SKC48635.1"/>
    <property type="molecule type" value="Genomic_DNA"/>
</dbReference>
<feature type="compositionally biased region" description="Low complexity" evidence="2">
    <location>
        <begin position="166"/>
        <end position="180"/>
    </location>
</feature>